<keyword evidence="3" id="KW-1185">Reference proteome</keyword>
<accession>A0A6A4IDV5</accession>
<dbReference type="EMBL" id="ML769390">
    <property type="protein sequence ID" value="KAE9408779.1"/>
    <property type="molecule type" value="Genomic_DNA"/>
</dbReference>
<protein>
    <submittedName>
        <fullName evidence="2">Uncharacterized protein</fullName>
    </submittedName>
</protein>
<evidence type="ECO:0000313" key="3">
    <source>
        <dbReference type="Proteomes" id="UP000799118"/>
    </source>
</evidence>
<dbReference type="Proteomes" id="UP000799118">
    <property type="component" value="Unassembled WGS sequence"/>
</dbReference>
<gene>
    <name evidence="2" type="ORF">BT96DRAFT_671367</name>
</gene>
<feature type="compositionally biased region" description="Polar residues" evidence="1">
    <location>
        <begin position="145"/>
        <end position="157"/>
    </location>
</feature>
<evidence type="ECO:0000256" key="1">
    <source>
        <dbReference type="SAM" id="MobiDB-lite"/>
    </source>
</evidence>
<evidence type="ECO:0000313" key="2">
    <source>
        <dbReference type="EMBL" id="KAE9408779.1"/>
    </source>
</evidence>
<name>A0A6A4IDV5_9AGAR</name>
<feature type="region of interest" description="Disordered" evidence="1">
    <location>
        <begin position="136"/>
        <end position="180"/>
    </location>
</feature>
<organism evidence="2 3">
    <name type="scientific">Gymnopus androsaceus JB14</name>
    <dbReference type="NCBI Taxonomy" id="1447944"/>
    <lineage>
        <taxon>Eukaryota</taxon>
        <taxon>Fungi</taxon>
        <taxon>Dikarya</taxon>
        <taxon>Basidiomycota</taxon>
        <taxon>Agaricomycotina</taxon>
        <taxon>Agaricomycetes</taxon>
        <taxon>Agaricomycetidae</taxon>
        <taxon>Agaricales</taxon>
        <taxon>Marasmiineae</taxon>
        <taxon>Omphalotaceae</taxon>
        <taxon>Gymnopus</taxon>
    </lineage>
</organism>
<sequence length="229" mass="24675">MNMSRETDLEALDLALPLTPVSDSSLEPSTPSPLGLSIKQSSIPRLRVISSLGAGPSRHIPCRSMSVSVHDGTDVLRDDYAWNRNSPDLRPYPLGVDKFGSRILVAEAGASEAAQSRSTVIFPTPTSVPLEEVQIQDVKGHESPTRNSVPDTQSSPSRPRKDSTQSFGGRSARSFKHGRLPSIPSFSSFSPSIAKSRLRSISLTGKSARRTLSTTTDIQNGLEFNCGTK</sequence>
<dbReference type="AlphaFoldDB" id="A0A6A4IDV5"/>
<proteinExistence type="predicted"/>
<reference evidence="2" key="1">
    <citation type="journal article" date="2019" name="Environ. Microbiol.">
        <title>Fungal ecological strategies reflected in gene transcription - a case study of two litter decomposers.</title>
        <authorList>
            <person name="Barbi F."/>
            <person name="Kohler A."/>
            <person name="Barry K."/>
            <person name="Baskaran P."/>
            <person name="Daum C."/>
            <person name="Fauchery L."/>
            <person name="Ihrmark K."/>
            <person name="Kuo A."/>
            <person name="LaButti K."/>
            <person name="Lipzen A."/>
            <person name="Morin E."/>
            <person name="Grigoriev I.V."/>
            <person name="Henrissat B."/>
            <person name="Lindahl B."/>
            <person name="Martin F."/>
        </authorList>
    </citation>
    <scope>NUCLEOTIDE SEQUENCE</scope>
    <source>
        <strain evidence="2">JB14</strain>
    </source>
</reference>